<dbReference type="InterPro" id="IPR000387">
    <property type="entry name" value="Tyr_Pase_dom"/>
</dbReference>
<dbReference type="EMBL" id="HBGJ01043489">
    <property type="protein sequence ID" value="CAD9268949.1"/>
    <property type="molecule type" value="Transcribed_RNA"/>
</dbReference>
<dbReference type="GO" id="GO:0004721">
    <property type="term" value="F:phosphoprotein phosphatase activity"/>
    <property type="evidence" value="ECO:0007669"/>
    <property type="project" value="UniProtKB-KW"/>
</dbReference>
<evidence type="ECO:0000256" key="3">
    <source>
        <dbReference type="SAM" id="Phobius"/>
    </source>
</evidence>
<keyword evidence="3" id="KW-0472">Membrane</keyword>
<organism evidence="5">
    <name type="scientific">Phaeomonas parva</name>
    <dbReference type="NCBI Taxonomy" id="124430"/>
    <lineage>
        <taxon>Eukaryota</taxon>
        <taxon>Sar</taxon>
        <taxon>Stramenopiles</taxon>
        <taxon>Ochrophyta</taxon>
        <taxon>Pinguiophyceae</taxon>
        <taxon>Pinguiochrysidales</taxon>
        <taxon>Pinguiochrysidaceae</taxon>
        <taxon>Phaeomonas</taxon>
    </lineage>
</organism>
<feature type="transmembrane region" description="Helical" evidence="3">
    <location>
        <begin position="6"/>
        <end position="25"/>
    </location>
</feature>
<dbReference type="PANTHER" id="PTHR47216">
    <property type="match status" value="1"/>
</dbReference>
<keyword evidence="2" id="KW-0904">Protein phosphatase</keyword>
<feature type="domain" description="Tyrosine specific protein phosphatases" evidence="4">
    <location>
        <begin position="169"/>
        <end position="216"/>
    </location>
</feature>
<dbReference type="Pfam" id="PF00782">
    <property type="entry name" value="DSPc"/>
    <property type="match status" value="1"/>
</dbReference>
<dbReference type="PANTHER" id="PTHR47216:SF4">
    <property type="entry name" value="OS01G0859400 PROTEIN"/>
    <property type="match status" value="1"/>
</dbReference>
<reference evidence="5" key="1">
    <citation type="submission" date="2021-01" db="EMBL/GenBank/DDBJ databases">
        <authorList>
            <person name="Corre E."/>
            <person name="Pelletier E."/>
            <person name="Niang G."/>
            <person name="Scheremetjew M."/>
            <person name="Finn R."/>
            <person name="Kale V."/>
            <person name="Holt S."/>
            <person name="Cochrane G."/>
            <person name="Meng A."/>
            <person name="Brown T."/>
            <person name="Cohen L."/>
        </authorList>
    </citation>
    <scope>NUCLEOTIDE SEQUENCE</scope>
    <source>
        <strain evidence="5">CCMP2877</strain>
    </source>
</reference>
<feature type="transmembrane region" description="Helical" evidence="3">
    <location>
        <begin position="70"/>
        <end position="89"/>
    </location>
</feature>
<dbReference type="InterPro" id="IPR016130">
    <property type="entry name" value="Tyr_Pase_AS"/>
</dbReference>
<dbReference type="PROSITE" id="PS50056">
    <property type="entry name" value="TYR_PHOSPHATASE_2"/>
    <property type="match status" value="1"/>
</dbReference>
<dbReference type="InterPro" id="IPR000340">
    <property type="entry name" value="Dual-sp_phosphatase_cat-dom"/>
</dbReference>
<dbReference type="InterPro" id="IPR029021">
    <property type="entry name" value="Prot-tyrosine_phosphatase-like"/>
</dbReference>
<dbReference type="PROSITE" id="PS00383">
    <property type="entry name" value="TYR_PHOSPHATASE_1"/>
    <property type="match status" value="1"/>
</dbReference>
<dbReference type="SUPFAM" id="SSF52799">
    <property type="entry name" value="(Phosphotyrosine protein) phosphatases II"/>
    <property type="match status" value="1"/>
</dbReference>
<dbReference type="AlphaFoldDB" id="A0A7S1UI80"/>
<dbReference type="InterPro" id="IPR020422">
    <property type="entry name" value="TYR_PHOSPHATASE_DUAL_dom"/>
</dbReference>
<keyword evidence="3" id="KW-1133">Transmembrane helix</keyword>
<evidence type="ECO:0000256" key="2">
    <source>
        <dbReference type="ARBA" id="ARBA00022912"/>
    </source>
</evidence>
<evidence type="ECO:0000313" key="5">
    <source>
        <dbReference type="EMBL" id="CAD9268949.1"/>
    </source>
</evidence>
<evidence type="ECO:0000259" key="4">
    <source>
        <dbReference type="PROSITE" id="PS50056"/>
    </source>
</evidence>
<keyword evidence="1" id="KW-0378">Hydrolase</keyword>
<evidence type="ECO:0000256" key="1">
    <source>
        <dbReference type="ARBA" id="ARBA00022801"/>
    </source>
</evidence>
<name>A0A7S1UI80_9STRA</name>
<sequence>MGAVHGVYLKYVGLGLIAGGVAYRMGDRSTPAGYALTYAAVCNLAIAVMFKLRKGMWLLGKDAADGSVPLWSYLVWIGFHLPTWLYTYVHTRLGNMGGVPVASEVADGWYIGGCYSHELGLDWSGVLDLTCEFPETAIGSTKSYKLVAVWDGTPPTPAQIDEAARFCAEARSGGRVLVHCAHGRGRSTCCMVAALAKAGVYASWEEAFKACKEKRPVVKLNSKMRKALSEWEAQYQKRD</sequence>
<proteinExistence type="predicted"/>
<protein>
    <recommendedName>
        <fullName evidence="4">Tyrosine specific protein phosphatases domain-containing protein</fullName>
    </recommendedName>
</protein>
<accession>A0A7S1UI80</accession>
<dbReference type="Gene3D" id="3.90.190.10">
    <property type="entry name" value="Protein tyrosine phosphatase superfamily"/>
    <property type="match status" value="1"/>
</dbReference>
<gene>
    <name evidence="5" type="ORF">PPAR1163_LOCUS27386</name>
</gene>
<feature type="transmembrane region" description="Helical" evidence="3">
    <location>
        <begin position="32"/>
        <end position="50"/>
    </location>
</feature>
<keyword evidence="3" id="KW-0812">Transmembrane</keyword>
<dbReference type="SMART" id="SM00195">
    <property type="entry name" value="DSPc"/>
    <property type="match status" value="1"/>
</dbReference>